<keyword evidence="3" id="KW-0081">Bacteriolytic enzyme</keyword>
<evidence type="ECO:0000256" key="1">
    <source>
        <dbReference type="ARBA" id="ARBA00010859"/>
    </source>
</evidence>
<dbReference type="PANTHER" id="PTHR11407">
    <property type="entry name" value="LYSOZYME C"/>
    <property type="match status" value="1"/>
</dbReference>
<dbReference type="FunFam" id="1.10.530.10:FF:000001">
    <property type="entry name" value="Lysozyme C"/>
    <property type="match status" value="1"/>
</dbReference>
<reference evidence="7" key="3">
    <citation type="submission" date="2025-09" db="UniProtKB">
        <authorList>
            <consortium name="Ensembl"/>
        </authorList>
    </citation>
    <scope>IDENTIFICATION</scope>
</reference>
<dbReference type="SMART" id="SM00263">
    <property type="entry name" value="LYZ1"/>
    <property type="match status" value="1"/>
</dbReference>
<dbReference type="GO" id="GO:0042742">
    <property type="term" value="P:defense response to bacterium"/>
    <property type="evidence" value="ECO:0007669"/>
    <property type="project" value="UniProtKB-KW"/>
</dbReference>
<name>A0A087XDC5_POEFO</name>
<dbReference type="Gene3D" id="1.10.530.10">
    <property type="match status" value="1"/>
</dbReference>
<feature type="signal peptide" evidence="6">
    <location>
        <begin position="1"/>
        <end position="19"/>
    </location>
</feature>
<reference evidence="7" key="2">
    <citation type="submission" date="2025-08" db="UniProtKB">
        <authorList>
            <consortium name="Ensembl"/>
        </authorList>
    </citation>
    <scope>IDENTIFICATION</scope>
</reference>
<comment type="similarity">
    <text evidence="1 5">Belongs to the glycosyl hydrolase 22 family.</text>
</comment>
<evidence type="ECO:0000256" key="3">
    <source>
        <dbReference type="ARBA" id="ARBA00022638"/>
    </source>
</evidence>
<reference evidence="8" key="1">
    <citation type="submission" date="2013-10" db="EMBL/GenBank/DDBJ databases">
        <authorList>
            <person name="Schartl M."/>
            <person name="Warren W."/>
        </authorList>
    </citation>
    <scope>NUCLEOTIDE SEQUENCE [LARGE SCALE GENOMIC DNA]</scope>
    <source>
        <strain evidence="8">female</strain>
    </source>
</reference>
<dbReference type="GO" id="GO:0031640">
    <property type="term" value="P:killing of cells of another organism"/>
    <property type="evidence" value="ECO:0007669"/>
    <property type="project" value="UniProtKB-KW"/>
</dbReference>
<dbReference type="InterPro" id="IPR000974">
    <property type="entry name" value="Glyco_hydro_22_lys"/>
</dbReference>
<dbReference type="PANTHER" id="PTHR11407:SF63">
    <property type="entry name" value="LYSOZYME C"/>
    <property type="match status" value="1"/>
</dbReference>
<organism evidence="7 8">
    <name type="scientific">Poecilia formosa</name>
    <name type="common">Amazon molly</name>
    <name type="synonym">Limia formosa</name>
    <dbReference type="NCBI Taxonomy" id="48698"/>
    <lineage>
        <taxon>Eukaryota</taxon>
        <taxon>Metazoa</taxon>
        <taxon>Chordata</taxon>
        <taxon>Craniata</taxon>
        <taxon>Vertebrata</taxon>
        <taxon>Euteleostomi</taxon>
        <taxon>Actinopterygii</taxon>
        <taxon>Neopterygii</taxon>
        <taxon>Teleostei</taxon>
        <taxon>Neoteleostei</taxon>
        <taxon>Acanthomorphata</taxon>
        <taxon>Ovalentaria</taxon>
        <taxon>Atherinomorphae</taxon>
        <taxon>Cyprinodontiformes</taxon>
        <taxon>Poeciliidae</taxon>
        <taxon>Poeciliinae</taxon>
        <taxon>Poecilia</taxon>
    </lineage>
</organism>
<dbReference type="PRINTS" id="PR00135">
    <property type="entry name" value="LYZLACT"/>
</dbReference>
<dbReference type="EMBL" id="AYCK01016439">
    <property type="status" value="NOT_ANNOTATED_CDS"/>
    <property type="molecule type" value="Genomic_DNA"/>
</dbReference>
<keyword evidence="3" id="KW-0929">Antimicrobial</keyword>
<dbReference type="Pfam" id="PF00062">
    <property type="entry name" value="Lys"/>
    <property type="match status" value="1"/>
</dbReference>
<evidence type="ECO:0000313" key="7">
    <source>
        <dbReference type="Ensembl" id="ENSPFOP00000003778.2"/>
    </source>
</evidence>
<dbReference type="eggNOG" id="ENOG502S1S1">
    <property type="taxonomic scope" value="Eukaryota"/>
</dbReference>
<dbReference type="InterPro" id="IPR023346">
    <property type="entry name" value="Lysozyme-like_dom_sf"/>
</dbReference>
<dbReference type="PRINTS" id="PR00137">
    <property type="entry name" value="LYSOZYME"/>
</dbReference>
<keyword evidence="6" id="KW-0732">Signal</keyword>
<evidence type="ECO:0000256" key="6">
    <source>
        <dbReference type="SAM" id="SignalP"/>
    </source>
</evidence>
<dbReference type="Ensembl" id="ENSPFOT00000003786.2">
    <property type="protein sequence ID" value="ENSPFOP00000003778.2"/>
    <property type="gene ID" value="ENSPFOG00000003804.2"/>
</dbReference>
<evidence type="ECO:0000256" key="4">
    <source>
        <dbReference type="ARBA" id="ARBA00023157"/>
    </source>
</evidence>
<dbReference type="EC" id="3.2.1.17" evidence="2"/>
<evidence type="ECO:0000256" key="2">
    <source>
        <dbReference type="ARBA" id="ARBA00012732"/>
    </source>
</evidence>
<keyword evidence="8" id="KW-1185">Reference proteome</keyword>
<accession>A0A087XDC5</accession>
<dbReference type="STRING" id="48698.ENSPFOP00000003778"/>
<evidence type="ECO:0000313" key="8">
    <source>
        <dbReference type="Proteomes" id="UP000028760"/>
    </source>
</evidence>
<sequence>MKVLVVPAVLLLAAVLVDGRVFERCQWARTMKSNGMDGYRDISLANWMCLTYWESGYNTLAVNHNRDKSTDYGIFQINSRWWCNDTQIRTANGCHIMCEPELLSDDVGVAISCAKRVVRDPQGIAAWVGWRMHCKNQDVSKYLQGCGLDSSFL</sequence>
<feature type="chain" id="PRO_5001832750" description="lysozyme" evidence="6">
    <location>
        <begin position="20"/>
        <end position="153"/>
    </location>
</feature>
<dbReference type="CDD" id="cd16897">
    <property type="entry name" value="LYZ_C"/>
    <property type="match status" value="1"/>
</dbReference>
<proteinExistence type="inferred from homology"/>
<dbReference type="AlphaFoldDB" id="A0A087XDC5"/>
<dbReference type="GO" id="GO:0003796">
    <property type="term" value="F:lysozyme activity"/>
    <property type="evidence" value="ECO:0007669"/>
    <property type="project" value="UniProtKB-EC"/>
</dbReference>
<dbReference type="SUPFAM" id="SSF53955">
    <property type="entry name" value="Lysozyme-like"/>
    <property type="match status" value="1"/>
</dbReference>
<evidence type="ECO:0000256" key="5">
    <source>
        <dbReference type="RuleBase" id="RU004440"/>
    </source>
</evidence>
<dbReference type="OMA" id="GCHIMCE"/>
<dbReference type="PROSITE" id="PS51348">
    <property type="entry name" value="GLYCOSYL_HYDROL_F22_2"/>
    <property type="match status" value="1"/>
</dbReference>
<keyword evidence="4" id="KW-1015">Disulfide bond</keyword>
<protein>
    <recommendedName>
        <fullName evidence="2">lysozyme</fullName>
        <ecNumber evidence="2">3.2.1.17</ecNumber>
    </recommendedName>
</protein>
<dbReference type="Proteomes" id="UP000028760">
    <property type="component" value="Unassembled WGS sequence"/>
</dbReference>
<dbReference type="GeneTree" id="ENSGT00940000153832"/>
<dbReference type="InterPro" id="IPR001916">
    <property type="entry name" value="Glyco_hydro_22"/>
</dbReference>